<evidence type="ECO:0000313" key="3">
    <source>
        <dbReference type="Proteomes" id="UP001206206"/>
    </source>
</evidence>
<dbReference type="RefSeq" id="WP_255930748.1">
    <property type="nucleotide sequence ID" value="NZ_JANFNH010000031.1"/>
</dbReference>
<keyword evidence="1" id="KW-0472">Membrane</keyword>
<reference evidence="2 3" key="1">
    <citation type="submission" date="2022-06" db="EMBL/GenBank/DDBJ databases">
        <title>Draft genome sequence of type strain Streptomyces rubrisoli DSM 42083.</title>
        <authorList>
            <person name="Duangmal K."/>
            <person name="Klaysubun C."/>
        </authorList>
    </citation>
    <scope>NUCLEOTIDE SEQUENCE [LARGE SCALE GENOMIC DNA]</scope>
    <source>
        <strain evidence="2 3">DSM 42083</strain>
    </source>
</reference>
<feature type="transmembrane region" description="Helical" evidence="1">
    <location>
        <begin position="20"/>
        <end position="47"/>
    </location>
</feature>
<dbReference type="EMBL" id="JANFNH010000031">
    <property type="protein sequence ID" value="MCQ4044752.1"/>
    <property type="molecule type" value="Genomic_DNA"/>
</dbReference>
<evidence type="ECO:0000313" key="2">
    <source>
        <dbReference type="EMBL" id="MCQ4044752.1"/>
    </source>
</evidence>
<name>A0ABT1PHA6_9ACTN</name>
<keyword evidence="3" id="KW-1185">Reference proteome</keyword>
<keyword evidence="1" id="KW-0812">Transmembrane</keyword>
<proteinExistence type="predicted"/>
<sequence>MSSLLPEPVPSAGCGLSASVRAAITAVDLSGLLVLVVILTTLIVLLARGMSLDEALAVLGAGGALAGKLRKRLT</sequence>
<dbReference type="Proteomes" id="UP001206206">
    <property type="component" value="Unassembled WGS sequence"/>
</dbReference>
<keyword evidence="1" id="KW-1133">Transmembrane helix</keyword>
<accession>A0ABT1PHA6</accession>
<evidence type="ECO:0000256" key="1">
    <source>
        <dbReference type="SAM" id="Phobius"/>
    </source>
</evidence>
<gene>
    <name evidence="2" type="ORF">NON19_22670</name>
</gene>
<protein>
    <submittedName>
        <fullName evidence="2">Uncharacterized protein</fullName>
    </submittedName>
</protein>
<comment type="caution">
    <text evidence="2">The sequence shown here is derived from an EMBL/GenBank/DDBJ whole genome shotgun (WGS) entry which is preliminary data.</text>
</comment>
<organism evidence="2 3">
    <name type="scientific">Streptantibioticus rubrisoli</name>
    <dbReference type="NCBI Taxonomy" id="1387313"/>
    <lineage>
        <taxon>Bacteria</taxon>
        <taxon>Bacillati</taxon>
        <taxon>Actinomycetota</taxon>
        <taxon>Actinomycetes</taxon>
        <taxon>Kitasatosporales</taxon>
        <taxon>Streptomycetaceae</taxon>
        <taxon>Streptantibioticus</taxon>
    </lineage>
</organism>